<dbReference type="Pfam" id="PF00076">
    <property type="entry name" value="RRM_1"/>
    <property type="match status" value="1"/>
</dbReference>
<proteinExistence type="predicted"/>
<keyword evidence="1 2" id="KW-0694">RNA-binding</keyword>
<protein>
    <recommendedName>
        <fullName evidence="4">RRM domain-containing protein</fullName>
    </recommendedName>
</protein>
<feature type="compositionally biased region" description="Basic and acidic residues" evidence="3">
    <location>
        <begin position="234"/>
        <end position="346"/>
    </location>
</feature>
<dbReference type="PANTHER" id="PTHR23236:SF2">
    <property type="entry name" value="EUKARYOTIC TRANSLATION INITIATION FACTOR 4B"/>
    <property type="match status" value="1"/>
</dbReference>
<reference evidence="5" key="1">
    <citation type="submission" date="2021-04" db="EMBL/GenBank/DDBJ databases">
        <authorList>
            <consortium name="Molecular Ecology Group"/>
        </authorList>
    </citation>
    <scope>NUCLEOTIDE SEQUENCE</scope>
</reference>
<keyword evidence="6" id="KW-1185">Reference proteome</keyword>
<dbReference type="PANTHER" id="PTHR23236">
    <property type="entry name" value="EUKARYOTIC TRANSLATION INITIATION FACTOR 4B/4H"/>
    <property type="match status" value="1"/>
</dbReference>
<evidence type="ECO:0000256" key="2">
    <source>
        <dbReference type="PROSITE-ProRule" id="PRU00176"/>
    </source>
</evidence>
<evidence type="ECO:0000313" key="5">
    <source>
        <dbReference type="EMBL" id="CAG5130894.1"/>
    </source>
</evidence>
<feature type="compositionally biased region" description="Basic and acidic residues" evidence="3">
    <location>
        <begin position="207"/>
        <end position="223"/>
    </location>
</feature>
<feature type="compositionally biased region" description="Basic and acidic residues" evidence="3">
    <location>
        <begin position="1"/>
        <end position="12"/>
    </location>
</feature>
<dbReference type="SMART" id="SM00360">
    <property type="entry name" value="RRM"/>
    <property type="match status" value="1"/>
</dbReference>
<comment type="caution">
    <text evidence="5">The sequence shown here is derived from an EMBL/GenBank/DDBJ whole genome shotgun (WGS) entry which is preliminary data.</text>
</comment>
<dbReference type="EMBL" id="CAJHNH020004334">
    <property type="protein sequence ID" value="CAG5130894.1"/>
    <property type="molecule type" value="Genomic_DNA"/>
</dbReference>
<dbReference type="Gene3D" id="3.30.70.330">
    <property type="match status" value="1"/>
</dbReference>
<sequence>MDTGDPPHEDVPKAPAGAKGKKKKKEGKKTLTLDQFLAQDDGYSEPKSTNWAILSENPEGDDYDAPVKFDRSMLPTAPKSALGPKVDLSQIPKEGPFSAYVGNIPYDAKESDLMQFFSKLDVEMVRLIYDSGRPKGYAYVDFKNRDSLLEALTYHEKEYMGRAIRVDLATEKNQDTRGGSRSGEPDRTEGDWRRGKPASDSGGSSFRDSDRGGRFGDRDRGGFSDRSSGGGFSDRSDRGFGDRDRDRGSFGDRDRGFGFGGDRDRGSFGGDRDRGSFGGDRDRGSFGGDRDRDRGSFGGDRDRDRGSFGGDRDRDRGSFGGDRDKSFGSDRSSRGYGFNRDREEGGRFGSRGGGSGGGFDDRFGGRRDEGRRDDFNRGRRDDNFERKQPSRDGSPDTGKERPVLNLKPRTKPVENKENQPSSRSSIFGSAKPVDTYAREKEIEEKLKKKDDGDHGQHPSKRRDSESSDHSRRGGDRQGEARRESVDGSGHGSRRDSEHSHVSDDGGSEDGSHTSSKSGEHTPKLIPAPPPKENPWAKKKEAGAVSASSSSTSNVSNNATVSSSVSAALPDRKDGIPPKSSASPAGRGWGPQTKTEAVPGKKPPVDKVASSSQNGPRKPPKEKTVPKHFEEMPRFEDTKAK</sequence>
<dbReference type="GO" id="GO:0003723">
    <property type="term" value="F:RNA binding"/>
    <property type="evidence" value="ECO:0007669"/>
    <property type="project" value="UniProtKB-UniRule"/>
</dbReference>
<feature type="compositionally biased region" description="Polar residues" evidence="3">
    <location>
        <begin position="418"/>
        <end position="427"/>
    </location>
</feature>
<feature type="compositionally biased region" description="Gly residues" evidence="3">
    <location>
        <begin position="347"/>
        <end position="358"/>
    </location>
</feature>
<dbReference type="OrthoDB" id="1748655at2759"/>
<feature type="region of interest" description="Disordered" evidence="3">
    <location>
        <begin position="170"/>
        <end position="640"/>
    </location>
</feature>
<evidence type="ECO:0000256" key="3">
    <source>
        <dbReference type="SAM" id="MobiDB-lite"/>
    </source>
</evidence>
<feature type="compositionally biased region" description="Basic and acidic residues" evidence="3">
    <location>
        <begin position="436"/>
        <end position="485"/>
    </location>
</feature>
<feature type="compositionally biased region" description="Low complexity" evidence="3">
    <location>
        <begin position="543"/>
        <end position="567"/>
    </location>
</feature>
<feature type="compositionally biased region" description="Basic and acidic residues" evidence="3">
    <location>
        <begin position="492"/>
        <end position="503"/>
    </location>
</feature>
<feature type="compositionally biased region" description="Basic and acidic residues" evidence="3">
    <location>
        <begin position="183"/>
        <end position="194"/>
    </location>
</feature>
<dbReference type="AlphaFoldDB" id="A0A8S3ZMP3"/>
<feature type="domain" description="RRM" evidence="4">
    <location>
        <begin position="97"/>
        <end position="171"/>
    </location>
</feature>
<dbReference type="InterPro" id="IPR012677">
    <property type="entry name" value="Nucleotide-bd_a/b_plait_sf"/>
</dbReference>
<dbReference type="InterPro" id="IPR035979">
    <property type="entry name" value="RBD_domain_sf"/>
</dbReference>
<evidence type="ECO:0000259" key="4">
    <source>
        <dbReference type="PROSITE" id="PS50102"/>
    </source>
</evidence>
<dbReference type="PROSITE" id="PS50102">
    <property type="entry name" value="RRM"/>
    <property type="match status" value="1"/>
</dbReference>
<evidence type="ECO:0000313" key="6">
    <source>
        <dbReference type="Proteomes" id="UP000678393"/>
    </source>
</evidence>
<feature type="compositionally biased region" description="Basic and acidic residues" evidence="3">
    <location>
        <begin position="359"/>
        <end position="402"/>
    </location>
</feature>
<organism evidence="5 6">
    <name type="scientific">Candidula unifasciata</name>
    <dbReference type="NCBI Taxonomy" id="100452"/>
    <lineage>
        <taxon>Eukaryota</taxon>
        <taxon>Metazoa</taxon>
        <taxon>Spiralia</taxon>
        <taxon>Lophotrochozoa</taxon>
        <taxon>Mollusca</taxon>
        <taxon>Gastropoda</taxon>
        <taxon>Heterobranchia</taxon>
        <taxon>Euthyneura</taxon>
        <taxon>Panpulmonata</taxon>
        <taxon>Eupulmonata</taxon>
        <taxon>Stylommatophora</taxon>
        <taxon>Helicina</taxon>
        <taxon>Helicoidea</taxon>
        <taxon>Geomitridae</taxon>
        <taxon>Candidula</taxon>
    </lineage>
</organism>
<feature type="compositionally biased region" description="Basic and acidic residues" evidence="3">
    <location>
        <begin position="618"/>
        <end position="640"/>
    </location>
</feature>
<accession>A0A8S3ZMP3</accession>
<name>A0A8S3ZMP3_9EUPU</name>
<evidence type="ECO:0000256" key="1">
    <source>
        <dbReference type="ARBA" id="ARBA00022884"/>
    </source>
</evidence>
<feature type="region of interest" description="Disordered" evidence="3">
    <location>
        <begin position="1"/>
        <end position="31"/>
    </location>
</feature>
<dbReference type="Proteomes" id="UP000678393">
    <property type="component" value="Unassembled WGS sequence"/>
</dbReference>
<gene>
    <name evidence="5" type="ORF">CUNI_LOCUS16452</name>
</gene>
<dbReference type="SUPFAM" id="SSF54928">
    <property type="entry name" value="RNA-binding domain, RBD"/>
    <property type="match status" value="1"/>
</dbReference>
<dbReference type="InterPro" id="IPR000504">
    <property type="entry name" value="RRM_dom"/>
</dbReference>
<feature type="non-terminal residue" evidence="5">
    <location>
        <position position="640"/>
    </location>
</feature>